<proteinExistence type="predicted"/>
<organism evidence="1">
    <name type="scientific">human gut metagenome</name>
    <dbReference type="NCBI Taxonomy" id="408170"/>
    <lineage>
        <taxon>unclassified sequences</taxon>
        <taxon>metagenomes</taxon>
        <taxon>organismal metagenomes</taxon>
    </lineage>
</organism>
<name>K1S0X1_9ZZZZ</name>
<dbReference type="PROSITE" id="PS51191">
    <property type="entry name" value="FEMABX"/>
    <property type="match status" value="1"/>
</dbReference>
<dbReference type="InterPro" id="IPR016181">
    <property type="entry name" value="Acyl_CoA_acyltransferase"/>
</dbReference>
<accession>K1S0X1</accession>
<sequence length="51" mass="6025">MFGIAPTSNPSHPMYGLYKFKHGFGGEIFHQLGCWDYPIEEDKYNYLQHMK</sequence>
<protein>
    <submittedName>
        <fullName evidence="1">FemAB family protein</fullName>
    </submittedName>
</protein>
<dbReference type="EMBL" id="AJWY01013338">
    <property type="protein sequence ID" value="EKC47395.1"/>
    <property type="molecule type" value="Genomic_DNA"/>
</dbReference>
<dbReference type="Gene3D" id="3.40.630.30">
    <property type="match status" value="1"/>
</dbReference>
<dbReference type="Pfam" id="PF02388">
    <property type="entry name" value="FemAB"/>
    <property type="match status" value="1"/>
</dbReference>
<dbReference type="GO" id="GO:0016755">
    <property type="term" value="F:aminoacyltransferase activity"/>
    <property type="evidence" value="ECO:0007669"/>
    <property type="project" value="InterPro"/>
</dbReference>
<dbReference type="SUPFAM" id="SSF55729">
    <property type="entry name" value="Acyl-CoA N-acyltransferases (Nat)"/>
    <property type="match status" value="1"/>
</dbReference>
<dbReference type="GO" id="GO:0044038">
    <property type="term" value="P:cell wall macromolecule biosynthetic process"/>
    <property type="evidence" value="ECO:0007669"/>
    <property type="project" value="InterPro"/>
</dbReference>
<evidence type="ECO:0000313" key="1">
    <source>
        <dbReference type="EMBL" id="EKC47395.1"/>
    </source>
</evidence>
<comment type="caution">
    <text evidence="1">The sequence shown here is derived from an EMBL/GenBank/DDBJ whole genome shotgun (WGS) entry which is preliminary data.</text>
</comment>
<reference evidence="1" key="1">
    <citation type="journal article" date="2013" name="Environ. Microbiol.">
        <title>Microbiota from the distal guts of lean and obese adolescents exhibit partial functional redundancy besides clear differences in community structure.</title>
        <authorList>
            <person name="Ferrer M."/>
            <person name="Ruiz A."/>
            <person name="Lanza F."/>
            <person name="Haange S.B."/>
            <person name="Oberbach A."/>
            <person name="Till H."/>
            <person name="Bargiela R."/>
            <person name="Campoy C."/>
            <person name="Segura M.T."/>
            <person name="Richter M."/>
            <person name="von Bergen M."/>
            <person name="Seifert J."/>
            <person name="Suarez A."/>
        </authorList>
    </citation>
    <scope>NUCLEOTIDE SEQUENCE</scope>
</reference>
<dbReference type="InterPro" id="IPR003447">
    <property type="entry name" value="FEMABX"/>
</dbReference>
<gene>
    <name evidence="1" type="ORF">LEA_19394</name>
</gene>
<dbReference type="AlphaFoldDB" id="K1S0X1"/>